<reference evidence="5" key="1">
    <citation type="submission" date="2020-04" db="EMBL/GenBank/DDBJ databases">
        <authorList>
            <person name="Chiriac C."/>
            <person name="Salcher M."/>
            <person name="Ghai R."/>
            <person name="Kavagutti S V."/>
        </authorList>
    </citation>
    <scope>NUCLEOTIDE SEQUENCE</scope>
</reference>
<sequence length="903" mass="99593">MASNNIARMGVVLGLDTAEFTAAIDKAIGENRKLGAAIKKDMNAAAAEIVQLKYATEDYGKTLTKVQLIEREIQAGRYQNATSEMKDILLQQAAAYDAVANSAKKATTGMTEWQKQGLMYQTTDFVTQVASGQNVMIAALQQGGQLKDQMGGLVPMFQMLAGVIFTVTGAAVAAAAALGTIGAAAYLGRKEFDALQKSIALTGNYAQVSTGEYDLMAQSLEAATKVTISGAKDIMAAMLSSGQFTKDTFNSVGQVIAKYSELSDLTAKEAASKLIPSLDGTASGAKRLNDQYNFLTLAQYKQIEILEKQGKKQEAIRLEADLLTESWKKQTIELGYIDQALNTSAKAWDDFWASVFNWGKPDAVAEQIRKIQLEINNLAQQGPPKQTTSWGGDDKAIKEAYDARLAALEKQKSDLVSRLADTQKDAEKMSGQKEAINSYAKDLGIDKQRELQKQIADMERDIKYEALLRGADDEQRIALGSKKAQEKINADFLTDVKDKDYGYWLFRKELRDKQIALEIAKEKTQYADYNKQKQEETTKWSDDYARQLAEASKKAAEDEVEASEKAVKYFEDLRDKAHENYLERKAKELDEDIKNTAEAVKVFDDFARRIAENDAKGRDESTAKYLELKKQQDDYYDKAKETNDLEKEKIFMQIKMIGASNERIKLAQLEIDYQKELKDIQDKTWMTEQDILEAQQRALEKRQGSEELVKMQGHLKDLQETNDVVWKDMSSAIDEMVEKGETSFAKLTQSIINDLMKIYLKRQMMDLMDSVKGGASNLGGLTGIGASIGNFFGIGNKAGVGAGTLGDFPMMGIDTAATGGPIDGLTLVGEKGPELFMPNGAGTIIPNDKLGDMGGGQTVNYNGPYIAQMSAIDTQSGLQFLAKNKQGVWASYQSANRSIPMSR</sequence>
<name>A0A6J5KLX7_9CAUD</name>
<evidence type="ECO:0000256" key="2">
    <source>
        <dbReference type="SAM" id="Phobius"/>
    </source>
</evidence>
<keyword evidence="2" id="KW-0472">Membrane</keyword>
<feature type="coiled-coil region" evidence="1">
    <location>
        <begin position="398"/>
        <end position="425"/>
    </location>
</feature>
<evidence type="ECO:0000259" key="4">
    <source>
        <dbReference type="Pfam" id="PF09718"/>
    </source>
</evidence>
<dbReference type="InterPro" id="IPR009628">
    <property type="entry name" value="Phage_tape_measure_N"/>
</dbReference>
<dbReference type="Pfam" id="PF09718">
    <property type="entry name" value="Tape_meas_lam_C"/>
    <property type="match status" value="1"/>
</dbReference>
<dbReference type="Pfam" id="PF06791">
    <property type="entry name" value="TMP_2"/>
    <property type="match status" value="1"/>
</dbReference>
<feature type="domain" description="Bacteriophage tail tape measure N-terminal" evidence="3">
    <location>
        <begin position="108"/>
        <end position="304"/>
    </location>
</feature>
<dbReference type="EMBL" id="LR796142">
    <property type="protein sequence ID" value="CAB4121209.1"/>
    <property type="molecule type" value="Genomic_DNA"/>
</dbReference>
<keyword evidence="1" id="KW-0175">Coiled coil</keyword>
<feature type="transmembrane region" description="Helical" evidence="2">
    <location>
        <begin position="159"/>
        <end position="187"/>
    </location>
</feature>
<evidence type="ECO:0000259" key="3">
    <source>
        <dbReference type="Pfam" id="PF06791"/>
    </source>
</evidence>
<accession>A0A6J5KLX7</accession>
<keyword evidence="2" id="KW-1133">Transmembrane helix</keyword>
<evidence type="ECO:0000313" key="5">
    <source>
        <dbReference type="EMBL" id="CAB4121209.1"/>
    </source>
</evidence>
<dbReference type="InterPro" id="IPR006431">
    <property type="entry name" value="Phage_tape_meas_C"/>
</dbReference>
<protein>
    <submittedName>
        <fullName evidence="5">Bacteriophage lambda, GpH, tail tape measure, C-terminal</fullName>
    </submittedName>
</protein>
<feature type="domain" description="Bacteriophage tail tape measure C-terminal" evidence="4">
    <location>
        <begin position="727"/>
        <end position="767"/>
    </location>
</feature>
<keyword evidence="2" id="KW-0812">Transmembrane</keyword>
<feature type="coiled-coil region" evidence="1">
    <location>
        <begin position="519"/>
        <end position="566"/>
    </location>
</feature>
<gene>
    <name evidence="5" type="ORF">UFOVP10_53</name>
</gene>
<evidence type="ECO:0000256" key="1">
    <source>
        <dbReference type="SAM" id="Coils"/>
    </source>
</evidence>
<organism evidence="5">
    <name type="scientific">uncultured Caudovirales phage</name>
    <dbReference type="NCBI Taxonomy" id="2100421"/>
    <lineage>
        <taxon>Viruses</taxon>
        <taxon>Duplodnaviria</taxon>
        <taxon>Heunggongvirae</taxon>
        <taxon>Uroviricota</taxon>
        <taxon>Caudoviricetes</taxon>
        <taxon>Peduoviridae</taxon>
        <taxon>Maltschvirus</taxon>
        <taxon>Maltschvirus maltsch</taxon>
    </lineage>
</organism>
<proteinExistence type="predicted"/>